<evidence type="ECO:0000313" key="2">
    <source>
        <dbReference type="EMBL" id="SEO06757.1"/>
    </source>
</evidence>
<dbReference type="EMBL" id="FOCE01000011">
    <property type="protein sequence ID" value="SEO06757.1"/>
    <property type="molecule type" value="Genomic_DNA"/>
</dbReference>
<feature type="transmembrane region" description="Helical" evidence="1">
    <location>
        <begin position="70"/>
        <end position="88"/>
    </location>
</feature>
<reference evidence="2 3" key="1">
    <citation type="submission" date="2016-10" db="EMBL/GenBank/DDBJ databases">
        <authorList>
            <person name="de Groot N.N."/>
        </authorList>
    </citation>
    <scope>NUCLEOTIDE SEQUENCE [LARGE SCALE GENOMIC DNA]</scope>
    <source>
        <strain evidence="2 3">DSM 3857</strain>
    </source>
</reference>
<dbReference type="OrthoDB" id="1122739at2"/>
<evidence type="ECO:0000313" key="3">
    <source>
        <dbReference type="Proteomes" id="UP000198761"/>
    </source>
</evidence>
<dbReference type="RefSeq" id="WP_091303229.1">
    <property type="nucleotide sequence ID" value="NZ_FOCE01000011.1"/>
</dbReference>
<dbReference type="AlphaFoldDB" id="A0A1H8LNQ8"/>
<keyword evidence="1" id="KW-0812">Transmembrane</keyword>
<feature type="transmembrane region" description="Helical" evidence="1">
    <location>
        <begin position="100"/>
        <end position="118"/>
    </location>
</feature>
<keyword evidence="1" id="KW-1133">Transmembrane helix</keyword>
<evidence type="ECO:0000256" key="1">
    <source>
        <dbReference type="SAM" id="Phobius"/>
    </source>
</evidence>
<gene>
    <name evidence="2" type="ORF">SAMN04488103_11181</name>
</gene>
<feature type="transmembrane region" description="Helical" evidence="1">
    <location>
        <begin position="42"/>
        <end position="63"/>
    </location>
</feature>
<sequence>MPTRTRSLNVVAILAIAFGLLTLVSGGRALFGGADMGAVVPFVLWFNFLAGFAYVAAGLGLWYQTGWATGLAIIIALATAAVFAAFLWRISTEAAFETRTMGAMVLRLAIWMMIAIVAKANGRVRQI</sequence>
<keyword evidence="3" id="KW-1185">Reference proteome</keyword>
<dbReference type="Proteomes" id="UP000198761">
    <property type="component" value="Unassembled WGS sequence"/>
</dbReference>
<organism evidence="2 3">
    <name type="scientific">Gemmobacter aquatilis</name>
    <dbReference type="NCBI Taxonomy" id="933059"/>
    <lineage>
        <taxon>Bacteria</taxon>
        <taxon>Pseudomonadati</taxon>
        <taxon>Pseudomonadota</taxon>
        <taxon>Alphaproteobacteria</taxon>
        <taxon>Rhodobacterales</taxon>
        <taxon>Paracoccaceae</taxon>
        <taxon>Gemmobacter</taxon>
    </lineage>
</organism>
<accession>A0A1H8LNQ8</accession>
<protein>
    <submittedName>
        <fullName evidence="2">Uncharacterized protein</fullName>
    </submittedName>
</protein>
<keyword evidence="1" id="KW-0472">Membrane</keyword>
<name>A0A1H8LNQ8_9RHOB</name>
<proteinExistence type="predicted"/>
<dbReference type="STRING" id="933059.SAMN04488103_11181"/>